<evidence type="ECO:0000256" key="1">
    <source>
        <dbReference type="SAM" id="MobiDB-lite"/>
    </source>
</evidence>
<sequence length="113" mass="12777">MSQQSKPRIVSAAEMRQRELQGSTFSSPSTGTQSTPQRITPGRRTPPLPPNVDIRKTKEYKAASRKWVSTIVALPILFYTSWELYERTYGSKVQKSLVDANRKAMEEASSKRS</sequence>
<name>A0A093VQB6_TALMA</name>
<evidence type="ECO:0000313" key="2">
    <source>
        <dbReference type="EMBL" id="KFX52184.1"/>
    </source>
</evidence>
<accession>A0A093VQB6</accession>
<gene>
    <name evidence="2" type="ORF">GQ26_0031220</name>
</gene>
<feature type="region of interest" description="Disordered" evidence="1">
    <location>
        <begin position="1"/>
        <end position="56"/>
    </location>
</feature>
<dbReference type="AlphaFoldDB" id="A0A093VQB6"/>
<protein>
    <submittedName>
        <fullName evidence="2">Uncharacterized protein</fullName>
    </submittedName>
</protein>
<dbReference type="EMBL" id="JPOX01000003">
    <property type="protein sequence ID" value="KFX52184.1"/>
    <property type="molecule type" value="Genomic_DNA"/>
</dbReference>
<comment type="caution">
    <text evidence="2">The sequence shown here is derived from an EMBL/GenBank/DDBJ whole genome shotgun (WGS) entry which is preliminary data.</text>
</comment>
<organism evidence="2">
    <name type="scientific">Talaromyces marneffei PM1</name>
    <dbReference type="NCBI Taxonomy" id="1077442"/>
    <lineage>
        <taxon>Eukaryota</taxon>
        <taxon>Fungi</taxon>
        <taxon>Dikarya</taxon>
        <taxon>Ascomycota</taxon>
        <taxon>Pezizomycotina</taxon>
        <taxon>Eurotiomycetes</taxon>
        <taxon>Eurotiomycetidae</taxon>
        <taxon>Eurotiales</taxon>
        <taxon>Trichocomaceae</taxon>
        <taxon>Talaromyces</taxon>
        <taxon>Talaromyces sect. Talaromyces</taxon>
    </lineage>
</organism>
<reference evidence="2" key="1">
    <citation type="journal article" date="2014" name="PLoS Genet.">
        <title>Signature Gene Expression Reveals Novel Clues to the Molecular Mechanisms of Dimorphic Transition in Penicillium marneffei.</title>
        <authorList>
            <person name="Yang E."/>
            <person name="Wang G."/>
            <person name="Cai J."/>
            <person name="Woo P.C."/>
            <person name="Lau S.K."/>
            <person name="Yuen K.-Y."/>
            <person name="Chow W.-N."/>
            <person name="Lin X."/>
        </authorList>
    </citation>
    <scope>NUCLEOTIDE SEQUENCE [LARGE SCALE GENOMIC DNA]</scope>
    <source>
        <strain evidence="2">PM1</strain>
    </source>
</reference>
<dbReference type="HOGENOM" id="CLU_2135209_0_0_1"/>
<feature type="compositionally biased region" description="Low complexity" evidence="1">
    <location>
        <begin position="21"/>
        <end position="37"/>
    </location>
</feature>
<proteinExistence type="predicted"/>